<name>A0A9R1XA91_LACSA</name>
<dbReference type="GO" id="GO:0016787">
    <property type="term" value="F:hydrolase activity"/>
    <property type="evidence" value="ECO:0007669"/>
    <property type="project" value="UniProtKB-KW"/>
</dbReference>
<keyword evidence="1" id="KW-0378">Hydrolase</keyword>
<dbReference type="GO" id="GO:0005524">
    <property type="term" value="F:ATP binding"/>
    <property type="evidence" value="ECO:0007669"/>
    <property type="project" value="UniProtKB-KW"/>
</dbReference>
<keyword evidence="2" id="KW-1133">Transmembrane helix</keyword>
<keyword evidence="1" id="KW-0233">DNA recombination</keyword>
<accession>A0A9R1XA91</accession>
<dbReference type="GO" id="GO:0006310">
    <property type="term" value="P:DNA recombination"/>
    <property type="evidence" value="ECO:0007669"/>
    <property type="project" value="UniProtKB-KW"/>
</dbReference>
<proteinExistence type="inferred from homology"/>
<keyword evidence="2" id="KW-0472">Membrane</keyword>
<comment type="catalytic activity">
    <reaction evidence="1">
        <text>ATP + H2O = ADP + phosphate + H(+)</text>
        <dbReference type="Rhea" id="RHEA:13065"/>
        <dbReference type="ChEBI" id="CHEBI:15377"/>
        <dbReference type="ChEBI" id="CHEBI:15378"/>
        <dbReference type="ChEBI" id="CHEBI:30616"/>
        <dbReference type="ChEBI" id="CHEBI:43474"/>
        <dbReference type="ChEBI" id="CHEBI:456216"/>
        <dbReference type="EC" id="5.6.2.3"/>
    </reaction>
</comment>
<dbReference type="Gene3D" id="3.40.50.300">
    <property type="entry name" value="P-loop containing nucleotide triphosphate hydrolases"/>
    <property type="match status" value="1"/>
</dbReference>
<comment type="caution">
    <text evidence="4">The sequence shown here is derived from an EMBL/GenBank/DDBJ whole genome shotgun (WGS) entry which is preliminary data.</text>
</comment>
<keyword evidence="1" id="KW-0067">ATP-binding</keyword>
<evidence type="ECO:0000259" key="3">
    <source>
        <dbReference type="Pfam" id="PF05970"/>
    </source>
</evidence>
<keyword evidence="2" id="KW-0812">Transmembrane</keyword>
<dbReference type="InterPro" id="IPR027417">
    <property type="entry name" value="P-loop_NTPase"/>
</dbReference>
<keyword evidence="1" id="KW-0227">DNA damage</keyword>
<sequence>MKLSYGQQHYSSVFFYVICYYFLKLLIQSFCGKKYEKMSDDYIYRLKSTLPDKTFYATDDIVRQQLLHDLEHILPPSVPSRSLANFNLPMSSPVMLTTLQNRLLLEEMRYDKKVLADHHAQLLPQLNTQQMTIYENVVSSIQANKQILMFVYGHGGTEKTFLWTTILSYFRLIGEIVLVVAVYGISSLLLPSGTTTHSRTSLGDLMQHTSLIIWDQTPMSDRRCFEYLDRSLRDVIDCDDKPFGGISILLGGDFRQTLSILPKATRSQIIDLTLPNSYLWTLFQLQILTQNMRLLSFENNNAYTLLTSFFAEWLLQIGEGTLGRPDPDDPRDTSWIQIPYSLLIPPTHDSLQHLIDFVYGTKILNAPTATDLSARAIVCPTNEVAENINSMILKLVNTHSMIYSNTDAMEPNGKHTSNLEGLYLIEYLN</sequence>
<keyword evidence="1" id="KW-0347">Helicase</keyword>
<dbReference type="EMBL" id="NBSK02000005">
    <property type="protein sequence ID" value="KAJ0204834.1"/>
    <property type="molecule type" value="Genomic_DNA"/>
</dbReference>
<feature type="domain" description="DNA helicase Pif1-like DEAD-box helicase" evidence="3">
    <location>
        <begin position="201"/>
        <end position="323"/>
    </location>
</feature>
<dbReference type="GO" id="GO:0000723">
    <property type="term" value="P:telomere maintenance"/>
    <property type="evidence" value="ECO:0007669"/>
    <property type="project" value="InterPro"/>
</dbReference>
<dbReference type="EC" id="5.6.2.3" evidence="1"/>
<dbReference type="AlphaFoldDB" id="A0A9R1XA91"/>
<comment type="similarity">
    <text evidence="1">Belongs to the helicase family.</text>
</comment>
<keyword evidence="5" id="KW-1185">Reference proteome</keyword>
<feature type="transmembrane region" description="Helical" evidence="2">
    <location>
        <begin position="12"/>
        <end position="31"/>
    </location>
</feature>
<evidence type="ECO:0000313" key="4">
    <source>
        <dbReference type="EMBL" id="KAJ0204834.1"/>
    </source>
</evidence>
<keyword evidence="1" id="KW-0547">Nucleotide-binding</keyword>
<dbReference type="Proteomes" id="UP000235145">
    <property type="component" value="Unassembled WGS sequence"/>
</dbReference>
<dbReference type="InterPro" id="IPR010285">
    <property type="entry name" value="DNA_helicase_pif1-like_DEAD"/>
</dbReference>
<gene>
    <name evidence="4" type="ORF">LSAT_V11C500254120</name>
</gene>
<evidence type="ECO:0000256" key="2">
    <source>
        <dbReference type="SAM" id="Phobius"/>
    </source>
</evidence>
<reference evidence="4 5" key="1">
    <citation type="journal article" date="2017" name="Nat. Commun.">
        <title>Genome assembly with in vitro proximity ligation data and whole-genome triplication in lettuce.</title>
        <authorList>
            <person name="Reyes-Chin-Wo S."/>
            <person name="Wang Z."/>
            <person name="Yang X."/>
            <person name="Kozik A."/>
            <person name="Arikit S."/>
            <person name="Song C."/>
            <person name="Xia L."/>
            <person name="Froenicke L."/>
            <person name="Lavelle D.O."/>
            <person name="Truco M.J."/>
            <person name="Xia R."/>
            <person name="Zhu S."/>
            <person name="Xu C."/>
            <person name="Xu H."/>
            <person name="Xu X."/>
            <person name="Cox K."/>
            <person name="Korf I."/>
            <person name="Meyers B.C."/>
            <person name="Michelmore R.W."/>
        </authorList>
    </citation>
    <scope>NUCLEOTIDE SEQUENCE [LARGE SCALE GENOMIC DNA]</scope>
    <source>
        <strain evidence="5">cv. Salinas</strain>
        <tissue evidence="4">Seedlings</tissue>
    </source>
</reference>
<dbReference type="PANTHER" id="PTHR10492">
    <property type="match status" value="1"/>
</dbReference>
<dbReference type="GO" id="GO:0006281">
    <property type="term" value="P:DNA repair"/>
    <property type="evidence" value="ECO:0007669"/>
    <property type="project" value="UniProtKB-KW"/>
</dbReference>
<dbReference type="SUPFAM" id="SSF52540">
    <property type="entry name" value="P-loop containing nucleoside triphosphate hydrolases"/>
    <property type="match status" value="2"/>
</dbReference>
<evidence type="ECO:0000256" key="1">
    <source>
        <dbReference type="RuleBase" id="RU363044"/>
    </source>
</evidence>
<protein>
    <recommendedName>
        <fullName evidence="1">ATP-dependent DNA helicase</fullName>
        <ecNumber evidence="1">5.6.2.3</ecNumber>
    </recommendedName>
</protein>
<dbReference type="GO" id="GO:0043139">
    <property type="term" value="F:5'-3' DNA helicase activity"/>
    <property type="evidence" value="ECO:0007669"/>
    <property type="project" value="UniProtKB-EC"/>
</dbReference>
<evidence type="ECO:0000313" key="5">
    <source>
        <dbReference type="Proteomes" id="UP000235145"/>
    </source>
</evidence>
<organism evidence="4 5">
    <name type="scientific">Lactuca sativa</name>
    <name type="common">Garden lettuce</name>
    <dbReference type="NCBI Taxonomy" id="4236"/>
    <lineage>
        <taxon>Eukaryota</taxon>
        <taxon>Viridiplantae</taxon>
        <taxon>Streptophyta</taxon>
        <taxon>Embryophyta</taxon>
        <taxon>Tracheophyta</taxon>
        <taxon>Spermatophyta</taxon>
        <taxon>Magnoliopsida</taxon>
        <taxon>eudicotyledons</taxon>
        <taxon>Gunneridae</taxon>
        <taxon>Pentapetalae</taxon>
        <taxon>asterids</taxon>
        <taxon>campanulids</taxon>
        <taxon>Asterales</taxon>
        <taxon>Asteraceae</taxon>
        <taxon>Cichorioideae</taxon>
        <taxon>Cichorieae</taxon>
        <taxon>Lactucinae</taxon>
        <taxon>Lactuca</taxon>
    </lineage>
</organism>
<keyword evidence="1" id="KW-0234">DNA repair</keyword>
<dbReference type="Pfam" id="PF05970">
    <property type="entry name" value="PIF1"/>
    <property type="match status" value="1"/>
</dbReference>
<dbReference type="PANTHER" id="PTHR10492:SF96">
    <property type="entry name" value="ATP-DEPENDENT DNA HELICASE"/>
    <property type="match status" value="1"/>
</dbReference>
<feature type="transmembrane region" description="Helical" evidence="2">
    <location>
        <begin position="169"/>
        <end position="190"/>
    </location>
</feature>
<comment type="cofactor">
    <cofactor evidence="1">
        <name>Mg(2+)</name>
        <dbReference type="ChEBI" id="CHEBI:18420"/>
    </cofactor>
</comment>